<accession>G4HPL2</accession>
<evidence type="ECO:0000256" key="6">
    <source>
        <dbReference type="ARBA" id="ARBA00023098"/>
    </source>
</evidence>
<keyword evidence="8" id="KW-0963">Cytoplasm</keyword>
<keyword evidence="3 8" id="KW-0479">Metal-binding</keyword>
<dbReference type="GO" id="GO:0006633">
    <property type="term" value="P:fatty acid biosynthetic process"/>
    <property type="evidence" value="ECO:0007669"/>
    <property type="project" value="UniProtKB-UniRule"/>
</dbReference>
<proteinExistence type="inferred from homology"/>
<dbReference type="InterPro" id="IPR008278">
    <property type="entry name" value="4-PPantetheinyl_Trfase_dom"/>
</dbReference>
<dbReference type="GO" id="GO:0005737">
    <property type="term" value="C:cytoplasm"/>
    <property type="evidence" value="ECO:0007669"/>
    <property type="project" value="UniProtKB-SubCell"/>
</dbReference>
<comment type="catalytic activity">
    <reaction evidence="8">
        <text>apo-[ACP] + CoA = holo-[ACP] + adenosine 3',5'-bisphosphate + H(+)</text>
        <dbReference type="Rhea" id="RHEA:12068"/>
        <dbReference type="Rhea" id="RHEA-COMP:9685"/>
        <dbReference type="Rhea" id="RHEA-COMP:9690"/>
        <dbReference type="ChEBI" id="CHEBI:15378"/>
        <dbReference type="ChEBI" id="CHEBI:29999"/>
        <dbReference type="ChEBI" id="CHEBI:57287"/>
        <dbReference type="ChEBI" id="CHEBI:58343"/>
        <dbReference type="ChEBI" id="CHEBI:64479"/>
        <dbReference type="EC" id="2.7.8.7"/>
    </reaction>
</comment>
<feature type="domain" description="4'-phosphopantetheinyl transferase" evidence="9">
    <location>
        <begin position="17"/>
        <end position="111"/>
    </location>
</feature>
<keyword evidence="7 8" id="KW-0275">Fatty acid biosynthesis</keyword>
<name>G4HPL2_9BACL</name>
<feature type="binding site" evidence="8">
    <location>
        <position position="21"/>
    </location>
    <ligand>
        <name>Mg(2+)</name>
        <dbReference type="ChEBI" id="CHEBI:18420"/>
    </ligand>
</feature>
<evidence type="ECO:0000313" key="10">
    <source>
        <dbReference type="EMBL" id="EHB47919.1"/>
    </source>
</evidence>
<feature type="binding site" evidence="8">
    <location>
        <position position="72"/>
    </location>
    <ligand>
        <name>Mg(2+)</name>
        <dbReference type="ChEBI" id="CHEBI:18420"/>
    </ligand>
</feature>
<dbReference type="InterPro" id="IPR037143">
    <property type="entry name" value="4-PPantetheinyl_Trfase_dom_sf"/>
</dbReference>
<comment type="similarity">
    <text evidence="8">Belongs to the P-Pant transferase superfamily. AcpS family.</text>
</comment>
<dbReference type="NCBIfam" id="TIGR00516">
    <property type="entry name" value="acpS"/>
    <property type="match status" value="1"/>
</dbReference>
<organism evidence="10 11">
    <name type="scientific">Paenibacillus lactis 154</name>
    <dbReference type="NCBI Taxonomy" id="743719"/>
    <lineage>
        <taxon>Bacteria</taxon>
        <taxon>Bacillati</taxon>
        <taxon>Bacillota</taxon>
        <taxon>Bacilli</taxon>
        <taxon>Bacillales</taxon>
        <taxon>Paenibacillaceae</taxon>
        <taxon>Paenibacillus</taxon>
    </lineage>
</organism>
<dbReference type="Gene3D" id="3.90.470.20">
    <property type="entry name" value="4'-phosphopantetheinyl transferase domain"/>
    <property type="match status" value="1"/>
</dbReference>
<evidence type="ECO:0000259" key="9">
    <source>
        <dbReference type="Pfam" id="PF01648"/>
    </source>
</evidence>
<evidence type="ECO:0000256" key="2">
    <source>
        <dbReference type="ARBA" id="ARBA00022679"/>
    </source>
</evidence>
<evidence type="ECO:0000256" key="1">
    <source>
        <dbReference type="ARBA" id="ARBA00022516"/>
    </source>
</evidence>
<dbReference type="InterPro" id="IPR002582">
    <property type="entry name" value="ACPS"/>
</dbReference>
<dbReference type="Proteomes" id="UP000003891">
    <property type="component" value="Unassembled WGS sequence"/>
</dbReference>
<dbReference type="Pfam" id="PF01648">
    <property type="entry name" value="ACPS"/>
    <property type="match status" value="1"/>
</dbReference>
<evidence type="ECO:0000256" key="3">
    <source>
        <dbReference type="ARBA" id="ARBA00022723"/>
    </source>
</evidence>
<comment type="cofactor">
    <cofactor evidence="8">
        <name>Mg(2+)</name>
        <dbReference type="ChEBI" id="CHEBI:18420"/>
    </cofactor>
</comment>
<dbReference type="STRING" id="743719.PaelaDRAFT_5923"/>
<keyword evidence="2 8" id="KW-0808">Transferase</keyword>
<evidence type="ECO:0000256" key="8">
    <source>
        <dbReference type="HAMAP-Rule" id="MF_00101"/>
    </source>
</evidence>
<evidence type="ECO:0000256" key="7">
    <source>
        <dbReference type="ARBA" id="ARBA00023160"/>
    </source>
</evidence>
<sequence length="146" mass="15946">MVGLEIREGARAIVIYGIGHDVLDMRRVEILMTGPHSEKFVERVLTEAEREIALQKGAKRTEFVAGRFAAKEAISKSFGCGIGSLIGFWDIEVLPHPGGRPIASLSPEAWSRLSIGDPADYAIHLTISHQPELASAFAVVERIRQG</sequence>
<dbReference type="HAMAP" id="MF_00101">
    <property type="entry name" value="AcpS"/>
    <property type="match status" value="1"/>
</dbReference>
<dbReference type="NCBIfam" id="TIGR00556">
    <property type="entry name" value="pantethn_trn"/>
    <property type="match status" value="1"/>
</dbReference>
<keyword evidence="4 8" id="KW-0276">Fatty acid metabolism</keyword>
<evidence type="ECO:0000313" key="11">
    <source>
        <dbReference type="Proteomes" id="UP000003891"/>
    </source>
</evidence>
<dbReference type="EMBL" id="AGIP01000026">
    <property type="protein sequence ID" value="EHB47919.1"/>
    <property type="molecule type" value="Genomic_DNA"/>
</dbReference>
<reference evidence="10 11" key="1">
    <citation type="submission" date="2011-09" db="EMBL/GenBank/DDBJ databases">
        <title>The draft genome of Paenibacillus lactis 154.</title>
        <authorList>
            <consortium name="US DOE Joint Genome Institute (JGI-PGF)"/>
            <person name="Lucas S."/>
            <person name="Han J."/>
            <person name="Lapidus A."/>
            <person name="Cheng J.-F."/>
            <person name="Goodwin L."/>
            <person name="Pitluck S."/>
            <person name="Peters L."/>
            <person name="Land M.L."/>
            <person name="Hauser L."/>
            <person name="Siebers A."/>
            <person name="Thelen M."/>
            <person name="Hugenholtz P."/>
            <person name="Allgaier M."/>
            <person name="Woyke T.J."/>
        </authorList>
    </citation>
    <scope>NUCLEOTIDE SEQUENCE [LARGE SCALE GENOMIC DNA]</scope>
    <source>
        <strain evidence="10 11">154</strain>
    </source>
</reference>
<dbReference type="PATRIC" id="fig|743719.3.peg.6022"/>
<dbReference type="GO" id="GO:0008897">
    <property type="term" value="F:holo-[acyl-carrier-protein] synthase activity"/>
    <property type="evidence" value="ECO:0007669"/>
    <property type="project" value="UniProtKB-UniRule"/>
</dbReference>
<dbReference type="eggNOG" id="COG0736">
    <property type="taxonomic scope" value="Bacteria"/>
</dbReference>
<gene>
    <name evidence="8" type="primary">acpS</name>
    <name evidence="10" type="ORF">PaelaDRAFT_5923</name>
</gene>
<dbReference type="EC" id="2.7.8.7" evidence="8"/>
<comment type="subcellular location">
    <subcellularLocation>
        <location evidence="8">Cytoplasm</location>
    </subcellularLocation>
</comment>
<dbReference type="InterPro" id="IPR004568">
    <property type="entry name" value="Ppantetheine-prot_Trfase_dom"/>
</dbReference>
<keyword evidence="5 8" id="KW-0460">Magnesium</keyword>
<evidence type="ECO:0000256" key="4">
    <source>
        <dbReference type="ARBA" id="ARBA00022832"/>
    </source>
</evidence>
<dbReference type="AlphaFoldDB" id="G4HPL2"/>
<dbReference type="SUPFAM" id="SSF56214">
    <property type="entry name" value="4'-phosphopantetheinyl transferase"/>
    <property type="match status" value="1"/>
</dbReference>
<dbReference type="GO" id="GO:0000287">
    <property type="term" value="F:magnesium ion binding"/>
    <property type="evidence" value="ECO:0007669"/>
    <property type="project" value="UniProtKB-UniRule"/>
</dbReference>
<comment type="function">
    <text evidence="8">Transfers the 4'-phosphopantetheine moiety from coenzyme A to a Ser of acyl-carrier-protein.</text>
</comment>
<protein>
    <recommendedName>
        <fullName evidence="8">Holo-[acyl-carrier-protein] synthase</fullName>
        <shortName evidence="8">Holo-ACP synthase</shortName>
        <ecNumber evidence="8">2.7.8.7</ecNumber>
    </recommendedName>
    <alternativeName>
        <fullName evidence="8">4'-phosphopantetheinyl transferase AcpS</fullName>
    </alternativeName>
</protein>
<evidence type="ECO:0000256" key="5">
    <source>
        <dbReference type="ARBA" id="ARBA00022842"/>
    </source>
</evidence>
<keyword evidence="1 8" id="KW-0444">Lipid biosynthesis</keyword>
<keyword evidence="6 8" id="KW-0443">Lipid metabolism</keyword>